<dbReference type="GO" id="GO:0008830">
    <property type="term" value="F:dTDP-4-dehydrorhamnose 3,5-epimerase activity"/>
    <property type="evidence" value="ECO:0007669"/>
    <property type="project" value="UniProtKB-EC"/>
</dbReference>
<dbReference type="PANTHER" id="PTHR21047:SF2">
    <property type="entry name" value="THYMIDINE DIPHOSPHO-4-KETO-RHAMNOSE 3,5-EPIMERASE"/>
    <property type="match status" value="1"/>
</dbReference>
<dbReference type="PANTHER" id="PTHR21047">
    <property type="entry name" value="DTDP-6-DEOXY-D-GLUCOSE-3,5 EPIMERASE"/>
    <property type="match status" value="1"/>
</dbReference>
<comment type="pathway">
    <text evidence="1">Carbohydrate biosynthesis; dTDP-L-rhamnose biosynthesis.</text>
</comment>
<reference evidence="2" key="1">
    <citation type="submission" date="2022-01" db="EMBL/GenBank/DDBJ databases">
        <authorList>
            <person name="Criscuolo A."/>
        </authorList>
    </citation>
    <scope>NUCLEOTIDE SEQUENCE</scope>
    <source>
        <strain evidence="2">CIP111891</strain>
    </source>
</reference>
<comment type="subunit">
    <text evidence="1">Homodimer.</text>
</comment>
<accession>A0ABM9CCL8</accession>
<dbReference type="InterPro" id="IPR000888">
    <property type="entry name" value="RmlC-like"/>
</dbReference>
<dbReference type="InterPro" id="IPR011051">
    <property type="entry name" value="RmlC_Cupin_sf"/>
</dbReference>
<protein>
    <recommendedName>
        <fullName evidence="1">dTDP-4-dehydrorhamnose 3,5-epimerase</fullName>
        <ecNumber evidence="1">5.1.3.13</ecNumber>
    </recommendedName>
    <alternativeName>
        <fullName evidence="1">Thymidine diphospho-4-keto-rhamnose 3,5-epimerase</fullName>
    </alternativeName>
</protein>
<dbReference type="InterPro" id="IPR014710">
    <property type="entry name" value="RmlC-like_jellyroll"/>
</dbReference>
<keyword evidence="1 2" id="KW-0413">Isomerase</keyword>
<dbReference type="Gene3D" id="2.60.120.10">
    <property type="entry name" value="Jelly Rolls"/>
    <property type="match status" value="1"/>
</dbReference>
<dbReference type="EC" id="5.1.3.13" evidence="1"/>
<comment type="caution">
    <text evidence="2">The sequence shown here is derived from an EMBL/GenBank/DDBJ whole genome shotgun (WGS) entry which is preliminary data.</text>
</comment>
<comment type="catalytic activity">
    <reaction evidence="1">
        <text>dTDP-4-dehydro-6-deoxy-alpha-D-glucose = dTDP-4-dehydro-beta-L-rhamnose</text>
        <dbReference type="Rhea" id="RHEA:16969"/>
        <dbReference type="ChEBI" id="CHEBI:57649"/>
        <dbReference type="ChEBI" id="CHEBI:62830"/>
        <dbReference type="EC" id="5.1.3.13"/>
    </reaction>
</comment>
<dbReference type="CDD" id="cd00438">
    <property type="entry name" value="cupin_RmlC"/>
    <property type="match status" value="1"/>
</dbReference>
<dbReference type="NCBIfam" id="TIGR01221">
    <property type="entry name" value="rmlC"/>
    <property type="match status" value="1"/>
</dbReference>
<keyword evidence="3" id="KW-1185">Reference proteome</keyword>
<dbReference type="Proteomes" id="UP000838821">
    <property type="component" value="Unassembled WGS sequence"/>
</dbReference>
<evidence type="ECO:0000313" key="2">
    <source>
        <dbReference type="EMBL" id="CAH1208367.1"/>
    </source>
</evidence>
<name>A0ABM9CCL8_9BACL</name>
<comment type="function">
    <text evidence="1">Catalyzes the epimerization of the C3' and C5'positions of dTDP-6-deoxy-D-xylo-4-hexulose, forming dTDP-6-deoxy-L-lyxo-4-hexulose.</text>
</comment>
<evidence type="ECO:0000313" key="3">
    <source>
        <dbReference type="Proteomes" id="UP000838821"/>
    </source>
</evidence>
<gene>
    <name evidence="2" type="primary">rfbC_1</name>
    <name evidence="2" type="ORF">PAECIP111891_03207</name>
</gene>
<dbReference type="SUPFAM" id="SSF51182">
    <property type="entry name" value="RmlC-like cupins"/>
    <property type="match status" value="1"/>
</dbReference>
<dbReference type="Pfam" id="PF00908">
    <property type="entry name" value="dTDP_sugar_isom"/>
    <property type="match status" value="1"/>
</dbReference>
<dbReference type="EMBL" id="CAKMMW010000008">
    <property type="protein sequence ID" value="CAH1208367.1"/>
    <property type="molecule type" value="Genomic_DNA"/>
</dbReference>
<evidence type="ECO:0000256" key="1">
    <source>
        <dbReference type="RuleBase" id="RU364069"/>
    </source>
</evidence>
<organism evidence="2 3">
    <name type="scientific">Paenibacillus allorhizoplanae</name>
    <dbReference type="NCBI Taxonomy" id="2905648"/>
    <lineage>
        <taxon>Bacteria</taxon>
        <taxon>Bacillati</taxon>
        <taxon>Bacillota</taxon>
        <taxon>Bacilli</taxon>
        <taxon>Bacillales</taxon>
        <taxon>Paenibacillaceae</taxon>
        <taxon>Paenibacillus</taxon>
    </lineage>
</organism>
<sequence length="205" mass="22852">MSINGCLRLSTILLHMLVREVRERMKITPTVLAGLVIIEPEVHADHRGFFMESYHAAKLAVQGVTIDFVQDNHSLSEEVGVLRGLHYQLNPQAQTKLVRVVAGSIYDVAVDIRPSSPTFGQWVGVTLSADNKRQLLVPQGFAHGFCTLEPKTQVLYKVDAYYSPQHDRGILWSDPAIGIAWPSTSPILSAKDEKHPLLKEAEINY</sequence>
<comment type="similarity">
    <text evidence="1">Belongs to the dTDP-4-dehydrorhamnose 3,5-epimerase family.</text>
</comment>
<proteinExistence type="inferred from homology"/>